<dbReference type="AlphaFoldDB" id="A0A1T4KCL0"/>
<organism evidence="2 3">
    <name type="scientific">Sediminibacterium ginsengisoli</name>
    <dbReference type="NCBI Taxonomy" id="413434"/>
    <lineage>
        <taxon>Bacteria</taxon>
        <taxon>Pseudomonadati</taxon>
        <taxon>Bacteroidota</taxon>
        <taxon>Chitinophagia</taxon>
        <taxon>Chitinophagales</taxon>
        <taxon>Chitinophagaceae</taxon>
        <taxon>Sediminibacterium</taxon>
    </lineage>
</organism>
<dbReference type="STRING" id="413434.SAMN04488132_101617"/>
<feature type="signal peptide" evidence="1">
    <location>
        <begin position="1"/>
        <end position="19"/>
    </location>
</feature>
<proteinExistence type="predicted"/>
<keyword evidence="3" id="KW-1185">Reference proteome</keyword>
<evidence type="ECO:0000313" key="3">
    <source>
        <dbReference type="Proteomes" id="UP000190888"/>
    </source>
</evidence>
<dbReference type="RefSeq" id="WP_139366953.1">
    <property type="nucleotide sequence ID" value="NZ_FUWH01000001.1"/>
</dbReference>
<gene>
    <name evidence="2" type="ORF">SAMN04488132_101617</name>
</gene>
<dbReference type="EMBL" id="FUWH01000001">
    <property type="protein sequence ID" value="SJZ40174.1"/>
    <property type="molecule type" value="Genomic_DNA"/>
</dbReference>
<reference evidence="2 3" key="1">
    <citation type="submission" date="2017-02" db="EMBL/GenBank/DDBJ databases">
        <authorList>
            <person name="Peterson S.W."/>
        </authorList>
    </citation>
    <scope>NUCLEOTIDE SEQUENCE [LARGE SCALE GENOMIC DNA]</scope>
    <source>
        <strain evidence="2 3">DSM 22335</strain>
    </source>
</reference>
<sequence>MKLINTCIALFTLCGSLNAQVKAKPGQAFKVTTATDLNIKMTLMGQDMEVKNVSTQESDYQVKSVTGDKYVMTNTIRRVSGKLSAMGQEQQFNSDDSATRKDPQLADMIRLLDQPSEIIVEKGVVSGKSDLGDLMGSIAGTVNNDHAKYLLDIDPAKLKLGSKWMDSTGNEASKNVNEYTVVKADAQTVELLILTQSIVKGTTIQNGMELKTDLKGATTAKRSYNLLTGLLQTEECDVTISGTVDMMGMNAPVNSQGKIKTTVR</sequence>
<evidence type="ECO:0000256" key="1">
    <source>
        <dbReference type="SAM" id="SignalP"/>
    </source>
</evidence>
<evidence type="ECO:0000313" key="2">
    <source>
        <dbReference type="EMBL" id="SJZ40174.1"/>
    </source>
</evidence>
<evidence type="ECO:0008006" key="4">
    <source>
        <dbReference type="Google" id="ProtNLM"/>
    </source>
</evidence>
<keyword evidence="1" id="KW-0732">Signal</keyword>
<feature type="chain" id="PRO_5012165178" description="DUF4412 domain-containing protein" evidence="1">
    <location>
        <begin position="20"/>
        <end position="264"/>
    </location>
</feature>
<dbReference type="Proteomes" id="UP000190888">
    <property type="component" value="Unassembled WGS sequence"/>
</dbReference>
<dbReference type="OrthoDB" id="9852031at2"/>
<protein>
    <recommendedName>
        <fullName evidence="4">DUF4412 domain-containing protein</fullName>
    </recommendedName>
</protein>
<name>A0A1T4KCL0_9BACT</name>
<accession>A0A1T4KCL0</accession>